<dbReference type="Proteomes" id="UP000327030">
    <property type="component" value="Chromosome 1"/>
</dbReference>
<dbReference type="EMBL" id="CP043028">
    <property type="protein sequence ID" value="QFJ53440.1"/>
    <property type="molecule type" value="Genomic_DNA"/>
</dbReference>
<dbReference type="InterPro" id="IPR011010">
    <property type="entry name" value="DNA_brk_join_enz"/>
</dbReference>
<accession>A0A5P6VM09</accession>
<keyword evidence="4" id="KW-0963">Cytoplasm</keyword>
<evidence type="ECO:0000256" key="8">
    <source>
        <dbReference type="ARBA" id="ARBA00023125"/>
    </source>
</evidence>
<feature type="domain" description="Core-binding (CB)" evidence="13">
    <location>
        <begin position="21"/>
        <end position="118"/>
    </location>
</feature>
<protein>
    <submittedName>
        <fullName evidence="14">Tyrosine-type recombinase/integrase</fullName>
    </submittedName>
</protein>
<evidence type="ECO:0000313" key="14">
    <source>
        <dbReference type="EMBL" id="QFJ53440.1"/>
    </source>
</evidence>
<sequence length="355" mass="41442">MNQHGNVKPKSNIDKLEEIKTKLPSCIHGYFDFGSHDKAILTKLNYARDLLYFFEYTVNFLPYFSEKETSNLTIDDLKSITPNDINKFVTWMKDKQELSERTCARRRSSVSIIYNYLINTERKLDFNPVTGSEGISIERSDYVTYLNLDEQAKLLDCIQYGTGLTRRELAFHEKYKKRDLAIIFLFLDTGLRISELQALNINDVVIYDDFMQDESNECFVLTLRKGKKRSGKTPSKVYFSDESKEYIQDYLNSREIHGEKFDSNSPLFITLDGDRLSVRQIQQMLKKYVRASLHRSDISVHKLRSSFAMEFYKAEHDILVLQNRMGHASIAATNIYARASDKEEAVKSSRNWRQK</sequence>
<keyword evidence="8 11" id="KW-0238">DNA-binding</keyword>
<dbReference type="Gene3D" id="1.10.443.10">
    <property type="entry name" value="Intergrase catalytic core"/>
    <property type="match status" value="1"/>
</dbReference>
<name>A0A5P6VM09_PSEXY</name>
<dbReference type="GO" id="GO:0015074">
    <property type="term" value="P:DNA integration"/>
    <property type="evidence" value="ECO:0007669"/>
    <property type="project" value="UniProtKB-KW"/>
</dbReference>
<comment type="function">
    <text evidence="1">Site-specific tyrosine recombinase, which acts by catalyzing the cutting and rejoining of the recombining DNA molecules.</text>
</comment>
<dbReference type="PROSITE" id="PS51900">
    <property type="entry name" value="CB"/>
    <property type="match status" value="1"/>
</dbReference>
<evidence type="ECO:0000256" key="6">
    <source>
        <dbReference type="ARBA" id="ARBA00022829"/>
    </source>
</evidence>
<dbReference type="OrthoDB" id="283809at2"/>
<evidence type="ECO:0000256" key="2">
    <source>
        <dbReference type="ARBA" id="ARBA00004496"/>
    </source>
</evidence>
<dbReference type="GO" id="GO:0051301">
    <property type="term" value="P:cell division"/>
    <property type="evidence" value="ECO:0007669"/>
    <property type="project" value="UniProtKB-KW"/>
</dbReference>
<comment type="similarity">
    <text evidence="3">Belongs to the 'phage' integrase family.</text>
</comment>
<dbReference type="Pfam" id="PF00589">
    <property type="entry name" value="Phage_integrase"/>
    <property type="match status" value="1"/>
</dbReference>
<dbReference type="RefSeq" id="WP_151621985.1">
    <property type="nucleotide sequence ID" value="NZ_CP043028.1"/>
</dbReference>
<dbReference type="InterPro" id="IPR050090">
    <property type="entry name" value="Tyrosine_recombinase_XerCD"/>
</dbReference>
<evidence type="ECO:0000256" key="4">
    <source>
        <dbReference type="ARBA" id="ARBA00022490"/>
    </source>
</evidence>
<dbReference type="Pfam" id="PF02899">
    <property type="entry name" value="Phage_int_SAM_1"/>
    <property type="match status" value="1"/>
</dbReference>
<evidence type="ECO:0000256" key="7">
    <source>
        <dbReference type="ARBA" id="ARBA00022908"/>
    </source>
</evidence>
<evidence type="ECO:0000259" key="12">
    <source>
        <dbReference type="PROSITE" id="PS51898"/>
    </source>
</evidence>
<dbReference type="GO" id="GO:0007059">
    <property type="term" value="P:chromosome segregation"/>
    <property type="evidence" value="ECO:0007669"/>
    <property type="project" value="UniProtKB-KW"/>
</dbReference>
<evidence type="ECO:0000256" key="3">
    <source>
        <dbReference type="ARBA" id="ARBA00008857"/>
    </source>
</evidence>
<dbReference type="PANTHER" id="PTHR30349">
    <property type="entry name" value="PHAGE INTEGRASE-RELATED"/>
    <property type="match status" value="1"/>
</dbReference>
<reference evidence="15" key="1">
    <citation type="submission" date="2019-08" db="EMBL/GenBank/DDBJ databases">
        <title>Complete Genome Sequence of the Polysaccharide-Degrading Rumen Bacterium Pseudobutyrivibrio xylanivorans MA3014.</title>
        <authorList>
            <person name="Palevich N."/>
            <person name="Maclean P.H."/>
            <person name="Kelly W.J."/>
            <person name="Leahy S.C."/>
            <person name="Rakonjac J."/>
            <person name="Attwood G.T."/>
        </authorList>
    </citation>
    <scope>NUCLEOTIDE SEQUENCE [LARGE SCALE GENOMIC DNA]</scope>
    <source>
        <strain evidence="15">MA3014</strain>
    </source>
</reference>
<dbReference type="InterPro" id="IPR002104">
    <property type="entry name" value="Integrase_catalytic"/>
</dbReference>
<keyword evidence="7" id="KW-0229">DNA integration</keyword>
<comment type="subcellular location">
    <subcellularLocation>
        <location evidence="2">Cytoplasm</location>
    </subcellularLocation>
</comment>
<feature type="domain" description="Tyr recombinase" evidence="12">
    <location>
        <begin position="141"/>
        <end position="350"/>
    </location>
</feature>
<dbReference type="InterPro" id="IPR004107">
    <property type="entry name" value="Integrase_SAM-like_N"/>
</dbReference>
<keyword evidence="5" id="KW-0132">Cell division</keyword>
<dbReference type="Gene3D" id="1.10.150.130">
    <property type="match status" value="1"/>
</dbReference>
<dbReference type="GO" id="GO:0006310">
    <property type="term" value="P:DNA recombination"/>
    <property type="evidence" value="ECO:0007669"/>
    <property type="project" value="UniProtKB-KW"/>
</dbReference>
<evidence type="ECO:0000256" key="5">
    <source>
        <dbReference type="ARBA" id="ARBA00022618"/>
    </source>
</evidence>
<dbReference type="PANTHER" id="PTHR30349:SF77">
    <property type="entry name" value="TYROSINE RECOMBINASE XERC"/>
    <property type="match status" value="1"/>
</dbReference>
<keyword evidence="9" id="KW-0233">DNA recombination</keyword>
<proteinExistence type="inferred from homology"/>
<evidence type="ECO:0000256" key="10">
    <source>
        <dbReference type="ARBA" id="ARBA00023306"/>
    </source>
</evidence>
<organism evidence="14 15">
    <name type="scientific">Pseudobutyrivibrio xylanivorans</name>
    <dbReference type="NCBI Taxonomy" id="185007"/>
    <lineage>
        <taxon>Bacteria</taxon>
        <taxon>Bacillati</taxon>
        <taxon>Bacillota</taxon>
        <taxon>Clostridia</taxon>
        <taxon>Lachnospirales</taxon>
        <taxon>Lachnospiraceae</taxon>
        <taxon>Pseudobutyrivibrio</taxon>
    </lineage>
</organism>
<dbReference type="AlphaFoldDB" id="A0A5P6VM09"/>
<evidence type="ECO:0000313" key="15">
    <source>
        <dbReference type="Proteomes" id="UP000327030"/>
    </source>
</evidence>
<dbReference type="InterPro" id="IPR013762">
    <property type="entry name" value="Integrase-like_cat_sf"/>
</dbReference>
<evidence type="ECO:0000256" key="9">
    <source>
        <dbReference type="ARBA" id="ARBA00023172"/>
    </source>
</evidence>
<dbReference type="KEGG" id="pxv:FXF36_00400"/>
<keyword evidence="10" id="KW-0131">Cell cycle</keyword>
<evidence type="ECO:0000259" key="13">
    <source>
        <dbReference type="PROSITE" id="PS51900"/>
    </source>
</evidence>
<dbReference type="SUPFAM" id="SSF56349">
    <property type="entry name" value="DNA breaking-rejoining enzymes"/>
    <property type="match status" value="1"/>
</dbReference>
<dbReference type="GO" id="GO:0005737">
    <property type="term" value="C:cytoplasm"/>
    <property type="evidence" value="ECO:0007669"/>
    <property type="project" value="UniProtKB-SubCell"/>
</dbReference>
<dbReference type="InterPro" id="IPR010998">
    <property type="entry name" value="Integrase_recombinase_N"/>
</dbReference>
<evidence type="ECO:0000256" key="11">
    <source>
        <dbReference type="PROSITE-ProRule" id="PRU01248"/>
    </source>
</evidence>
<dbReference type="InterPro" id="IPR044068">
    <property type="entry name" value="CB"/>
</dbReference>
<dbReference type="PROSITE" id="PS51898">
    <property type="entry name" value="TYR_RECOMBINASE"/>
    <property type="match status" value="1"/>
</dbReference>
<evidence type="ECO:0000256" key="1">
    <source>
        <dbReference type="ARBA" id="ARBA00003283"/>
    </source>
</evidence>
<dbReference type="GO" id="GO:0003677">
    <property type="term" value="F:DNA binding"/>
    <property type="evidence" value="ECO:0007669"/>
    <property type="project" value="UniProtKB-UniRule"/>
</dbReference>
<keyword evidence="6" id="KW-0159">Chromosome partition</keyword>
<gene>
    <name evidence="14" type="ORF">FXF36_00400</name>
</gene>